<evidence type="ECO:0000313" key="4">
    <source>
        <dbReference type="Proteomes" id="UP001324115"/>
    </source>
</evidence>
<evidence type="ECO:0000256" key="2">
    <source>
        <dbReference type="SAM" id="MobiDB-lite"/>
    </source>
</evidence>
<dbReference type="Proteomes" id="UP001324115">
    <property type="component" value="Unassembled WGS sequence"/>
</dbReference>
<name>A0AAN7G9T7_QUERU</name>
<dbReference type="Pfam" id="PF00201">
    <property type="entry name" value="UDPGT"/>
    <property type="match status" value="1"/>
</dbReference>
<dbReference type="PANTHER" id="PTHR48045:SF22">
    <property type="entry name" value="UDP-GLUCURONOSYL_UDP-GLUCOSYLTRANSFERASE"/>
    <property type="match status" value="1"/>
</dbReference>
<dbReference type="Gene3D" id="3.40.50.2000">
    <property type="entry name" value="Glycogen Phosphorylase B"/>
    <property type="match status" value="2"/>
</dbReference>
<organism evidence="3 4">
    <name type="scientific">Quercus rubra</name>
    <name type="common">Northern red oak</name>
    <name type="synonym">Quercus borealis</name>
    <dbReference type="NCBI Taxonomy" id="3512"/>
    <lineage>
        <taxon>Eukaryota</taxon>
        <taxon>Viridiplantae</taxon>
        <taxon>Streptophyta</taxon>
        <taxon>Embryophyta</taxon>
        <taxon>Tracheophyta</taxon>
        <taxon>Spermatophyta</taxon>
        <taxon>Magnoliopsida</taxon>
        <taxon>eudicotyledons</taxon>
        <taxon>Gunneridae</taxon>
        <taxon>Pentapetalae</taxon>
        <taxon>rosids</taxon>
        <taxon>fabids</taxon>
        <taxon>Fagales</taxon>
        <taxon>Fagaceae</taxon>
        <taxon>Quercus</taxon>
    </lineage>
</organism>
<dbReference type="CDD" id="cd03784">
    <property type="entry name" value="GT1_Gtf-like"/>
    <property type="match status" value="1"/>
</dbReference>
<feature type="region of interest" description="Disordered" evidence="2">
    <location>
        <begin position="316"/>
        <end position="336"/>
    </location>
</feature>
<evidence type="ECO:0000313" key="3">
    <source>
        <dbReference type="EMBL" id="KAK4606767.1"/>
    </source>
</evidence>
<proteinExistence type="predicted"/>
<dbReference type="FunFam" id="3.40.50.2000:FF:000138">
    <property type="entry name" value="Glycosyltransferase"/>
    <property type="match status" value="1"/>
</dbReference>
<dbReference type="GO" id="GO:0008194">
    <property type="term" value="F:UDP-glycosyltransferase activity"/>
    <property type="evidence" value="ECO:0007669"/>
    <property type="project" value="InterPro"/>
</dbReference>
<keyword evidence="1" id="KW-0808">Transferase</keyword>
<dbReference type="InterPro" id="IPR002213">
    <property type="entry name" value="UDP_glucos_trans"/>
</dbReference>
<dbReference type="AlphaFoldDB" id="A0AAN7G9T7"/>
<dbReference type="SUPFAM" id="SSF53756">
    <property type="entry name" value="UDP-Glycosyltransferase/glycogen phosphorylase"/>
    <property type="match status" value="1"/>
</dbReference>
<feature type="compositionally biased region" description="Basic and acidic residues" evidence="2">
    <location>
        <begin position="316"/>
        <end position="326"/>
    </location>
</feature>
<accession>A0AAN7G9T7</accession>
<dbReference type="PANTHER" id="PTHR48045">
    <property type="entry name" value="UDP-GLYCOSYLTRANSFERASE 72B1"/>
    <property type="match status" value="1"/>
</dbReference>
<comment type="caution">
    <text evidence="3">The sequence shown here is derived from an EMBL/GenBank/DDBJ whole genome shotgun (WGS) entry which is preliminary data.</text>
</comment>
<protein>
    <submittedName>
        <fullName evidence="3">Uncharacterized protein</fullName>
    </submittedName>
</protein>
<dbReference type="EMBL" id="JAXUIC010000001">
    <property type="protein sequence ID" value="KAK4606767.1"/>
    <property type="molecule type" value="Genomic_DNA"/>
</dbReference>
<reference evidence="3 4" key="1">
    <citation type="journal article" date="2023" name="G3 (Bethesda)">
        <title>A haplotype-resolved chromosome-scale genome for Quercus rubra L. provides insights into the genetics of adaptive traits for red oak species.</title>
        <authorList>
            <person name="Kapoor B."/>
            <person name="Jenkins J."/>
            <person name="Schmutz J."/>
            <person name="Zhebentyayeva T."/>
            <person name="Kuelheim C."/>
            <person name="Coggeshall M."/>
            <person name="Heim C."/>
            <person name="Lasky J.R."/>
            <person name="Leites L."/>
            <person name="Islam-Faridi N."/>
            <person name="Romero-Severson J."/>
            <person name="DeLeo V.L."/>
            <person name="Lucas S.M."/>
            <person name="Lazic D."/>
            <person name="Gailing O."/>
            <person name="Carlson J."/>
            <person name="Staton M."/>
        </authorList>
    </citation>
    <scope>NUCLEOTIDE SEQUENCE [LARGE SCALE GENOMIC DNA]</scope>
    <source>
        <strain evidence="3">Pseudo-F2</strain>
    </source>
</reference>
<gene>
    <name evidence="3" type="ORF">RGQ29_000843</name>
</gene>
<keyword evidence="4" id="KW-1185">Reference proteome</keyword>
<evidence type="ECO:0000256" key="1">
    <source>
        <dbReference type="ARBA" id="ARBA00022679"/>
    </source>
</evidence>
<sequence length="336" mass="38580">MSAKLKEHVNYIPGISSIPLVNIPFRGRNQQMTQRFLEAFSWVTKAQYLLFTAIYEFESKVFDVLKAKFSFPVYDMGPIVLNFDFGENTNHRDNNYLHWLDCQPRSSILYISMGSFLLVSSAQMDEIAAGLRNSGVRFFWVARDETSKLKEVCGHRGLVVPWCNQLRVLSHSSVGGFWSHCGWSSTREGMLCGIPFFTFPIIFDQILNSKLIVEDWKIGWRVKQDVGMDNLVTRVEIARLVQKFMDLENDEVKEFRTRASEVQRVCQRAIAKGGSSETSINAFIEDLSHCMVIEYKAAVLAKGRLEIDKSTFAKLEHKTKEIREDQPLPDSKKKKN</sequence>